<name>A0AAV5URP6_9BILA</name>
<accession>A0AAV5URP6</accession>
<comment type="caution">
    <text evidence="2">The sequence shown here is derived from an EMBL/GenBank/DDBJ whole genome shotgun (WGS) entry which is preliminary data.</text>
</comment>
<feature type="transmembrane region" description="Helical" evidence="1">
    <location>
        <begin position="90"/>
        <end position="109"/>
    </location>
</feature>
<proteinExistence type="predicted"/>
<evidence type="ECO:0000313" key="2">
    <source>
        <dbReference type="EMBL" id="GMT09802.1"/>
    </source>
</evidence>
<evidence type="ECO:0008006" key="4">
    <source>
        <dbReference type="Google" id="ProtNLM"/>
    </source>
</evidence>
<reference evidence="2" key="1">
    <citation type="submission" date="2023-10" db="EMBL/GenBank/DDBJ databases">
        <title>Genome assembly of Pristionchus species.</title>
        <authorList>
            <person name="Yoshida K."/>
            <person name="Sommer R.J."/>
        </authorList>
    </citation>
    <scope>NUCLEOTIDE SEQUENCE</scope>
    <source>
        <strain evidence="2">RS5133</strain>
    </source>
</reference>
<keyword evidence="3" id="KW-1185">Reference proteome</keyword>
<organism evidence="2 3">
    <name type="scientific">Pristionchus fissidentatus</name>
    <dbReference type="NCBI Taxonomy" id="1538716"/>
    <lineage>
        <taxon>Eukaryota</taxon>
        <taxon>Metazoa</taxon>
        <taxon>Ecdysozoa</taxon>
        <taxon>Nematoda</taxon>
        <taxon>Chromadorea</taxon>
        <taxon>Rhabditida</taxon>
        <taxon>Rhabditina</taxon>
        <taxon>Diplogasteromorpha</taxon>
        <taxon>Diplogasteroidea</taxon>
        <taxon>Neodiplogasteridae</taxon>
        <taxon>Pristionchus</taxon>
    </lineage>
</organism>
<feature type="transmembrane region" description="Helical" evidence="1">
    <location>
        <begin position="44"/>
        <end position="70"/>
    </location>
</feature>
<protein>
    <recommendedName>
        <fullName evidence="4">G protein-coupled receptor</fullName>
    </recommendedName>
</protein>
<keyword evidence="1" id="KW-1133">Transmembrane helix</keyword>
<evidence type="ECO:0000256" key="1">
    <source>
        <dbReference type="SAM" id="Phobius"/>
    </source>
</evidence>
<feature type="non-terminal residue" evidence="2">
    <location>
        <position position="130"/>
    </location>
</feature>
<keyword evidence="1" id="KW-0812">Transmembrane</keyword>
<dbReference type="AlphaFoldDB" id="A0AAV5URP6"/>
<gene>
    <name evidence="2" type="ORF">PFISCL1PPCAC_1099</name>
</gene>
<dbReference type="PANTHER" id="PTHR47518">
    <property type="entry name" value="SERPENTINE RECEPTOR CLASS EPSILON-13-RELATED"/>
    <property type="match status" value="1"/>
</dbReference>
<dbReference type="EMBL" id="BTSY01000001">
    <property type="protein sequence ID" value="GMT09802.1"/>
    <property type="molecule type" value="Genomic_DNA"/>
</dbReference>
<dbReference type="InterPro" id="IPR052854">
    <property type="entry name" value="Serpentine_rcpt_epsilon"/>
</dbReference>
<evidence type="ECO:0000313" key="3">
    <source>
        <dbReference type="Proteomes" id="UP001432322"/>
    </source>
</evidence>
<feature type="transmembrane region" description="Helical" evidence="1">
    <location>
        <begin position="14"/>
        <end position="32"/>
    </location>
</feature>
<feature type="non-terminal residue" evidence="2">
    <location>
        <position position="1"/>
    </location>
</feature>
<sequence length="130" mass="14940">IQDSTIQFFDALDLIAYSLSLIFFSVLLTIHYSIRYTFHPVFSFYFALIFLGYILCAIAIVSYVIVKFLAGENCGMLKILETINTVTYSYLLPLVFCLTLERLAATIFVKRYENMRPWSAVVISQIFCVS</sequence>
<dbReference type="Proteomes" id="UP001432322">
    <property type="component" value="Unassembled WGS sequence"/>
</dbReference>
<keyword evidence="1" id="KW-0472">Membrane</keyword>
<dbReference type="PANTHER" id="PTHR47518:SF9">
    <property type="entry name" value="SERPENTINE RECEPTOR, CLASS T"/>
    <property type="match status" value="1"/>
</dbReference>